<gene>
    <name evidence="1" type="ORF">E6G98_11720</name>
</gene>
<accession>A0A537LKT1</accession>
<sequence>MEFPRVVAFGAHAFDVEVTAGGLLAKLGRQGSHITIVHMTLGESGHRAPGQTSTYASQKREEAKRSAALLGAGVRVLEYPDARLPNDDDAKLAGCDLIREMRPDLVLTHWEGSWHKDHRNAHELVMDGLFFAGLPSLERERPACGVRAVLYPENWEDPAGFVPRHYEDITDVYQQWLEAIDVYAISRGGFAGFPYRDYYTSLVRVRGCEIGVRYAQAFMTAEPARLQLINNFIGR</sequence>
<name>A0A537LKT1_9BACT</name>
<evidence type="ECO:0000313" key="1">
    <source>
        <dbReference type="EMBL" id="TMJ08628.1"/>
    </source>
</evidence>
<dbReference type="PANTHER" id="PTHR12993">
    <property type="entry name" value="N-ACETYLGLUCOSAMINYL-PHOSPHATIDYLINOSITOL DE-N-ACETYLASE-RELATED"/>
    <property type="match status" value="1"/>
</dbReference>
<organism evidence="1 2">
    <name type="scientific">Candidatus Segetimicrobium genomatis</name>
    <dbReference type="NCBI Taxonomy" id="2569760"/>
    <lineage>
        <taxon>Bacteria</taxon>
        <taxon>Bacillati</taxon>
        <taxon>Candidatus Sysuimicrobiota</taxon>
        <taxon>Candidatus Sysuimicrobiia</taxon>
        <taxon>Candidatus Sysuimicrobiales</taxon>
        <taxon>Candidatus Segetimicrobiaceae</taxon>
        <taxon>Candidatus Segetimicrobium</taxon>
    </lineage>
</organism>
<dbReference type="AlphaFoldDB" id="A0A537LKT1"/>
<dbReference type="Proteomes" id="UP000315217">
    <property type="component" value="Unassembled WGS sequence"/>
</dbReference>
<dbReference type="GO" id="GO:0016811">
    <property type="term" value="F:hydrolase activity, acting on carbon-nitrogen (but not peptide) bonds, in linear amides"/>
    <property type="evidence" value="ECO:0007669"/>
    <property type="project" value="TreeGrafter"/>
</dbReference>
<protein>
    <submittedName>
        <fullName evidence="1">PIG-L family deacetylase</fullName>
    </submittedName>
</protein>
<dbReference type="InterPro" id="IPR024078">
    <property type="entry name" value="LmbE-like_dom_sf"/>
</dbReference>
<evidence type="ECO:0000313" key="2">
    <source>
        <dbReference type="Proteomes" id="UP000315217"/>
    </source>
</evidence>
<dbReference type="EMBL" id="VBAI01000185">
    <property type="protein sequence ID" value="TMJ08628.1"/>
    <property type="molecule type" value="Genomic_DNA"/>
</dbReference>
<comment type="caution">
    <text evidence="1">The sequence shown here is derived from an EMBL/GenBank/DDBJ whole genome shotgun (WGS) entry which is preliminary data.</text>
</comment>
<dbReference type="InterPro" id="IPR003737">
    <property type="entry name" value="GlcNAc_PI_deacetylase-related"/>
</dbReference>
<dbReference type="Pfam" id="PF02585">
    <property type="entry name" value="PIG-L"/>
    <property type="match status" value="1"/>
</dbReference>
<dbReference type="PANTHER" id="PTHR12993:SF30">
    <property type="entry name" value="N-ACETYL-ALPHA-D-GLUCOSAMINYL L-MALATE DEACETYLASE 1"/>
    <property type="match status" value="1"/>
</dbReference>
<dbReference type="Gene3D" id="3.40.50.10320">
    <property type="entry name" value="LmbE-like"/>
    <property type="match status" value="1"/>
</dbReference>
<proteinExistence type="predicted"/>
<dbReference type="SUPFAM" id="SSF102588">
    <property type="entry name" value="LmbE-like"/>
    <property type="match status" value="1"/>
</dbReference>
<reference evidence="1 2" key="1">
    <citation type="journal article" date="2019" name="Nat. Microbiol.">
        <title>Mediterranean grassland soil C-N compound turnover is dependent on rainfall and depth, and is mediated by genomically divergent microorganisms.</title>
        <authorList>
            <person name="Diamond S."/>
            <person name="Andeer P.F."/>
            <person name="Li Z."/>
            <person name="Crits-Christoph A."/>
            <person name="Burstein D."/>
            <person name="Anantharaman K."/>
            <person name="Lane K.R."/>
            <person name="Thomas B.C."/>
            <person name="Pan C."/>
            <person name="Northen T.R."/>
            <person name="Banfield J.F."/>
        </authorList>
    </citation>
    <scope>NUCLEOTIDE SEQUENCE [LARGE SCALE GENOMIC DNA]</scope>
    <source>
        <strain evidence="1">NP_1</strain>
    </source>
</reference>